<evidence type="ECO:0000313" key="2">
    <source>
        <dbReference type="EMBL" id="MBX68329.1"/>
    </source>
</evidence>
<proteinExistence type="predicted"/>
<dbReference type="PANTHER" id="PTHR47590:SF1">
    <property type="entry name" value="F-BOX_KELCH-REPEAT PROTEIN SKIP25"/>
    <property type="match status" value="1"/>
</dbReference>
<dbReference type="AlphaFoldDB" id="A0A2P2QMS3"/>
<organism evidence="2">
    <name type="scientific">Rhizophora mucronata</name>
    <name type="common">Asiatic mangrove</name>
    <dbReference type="NCBI Taxonomy" id="61149"/>
    <lineage>
        <taxon>Eukaryota</taxon>
        <taxon>Viridiplantae</taxon>
        <taxon>Streptophyta</taxon>
        <taxon>Embryophyta</taxon>
        <taxon>Tracheophyta</taxon>
        <taxon>Spermatophyta</taxon>
        <taxon>Magnoliopsida</taxon>
        <taxon>eudicotyledons</taxon>
        <taxon>Gunneridae</taxon>
        <taxon>Pentapetalae</taxon>
        <taxon>rosids</taxon>
        <taxon>fabids</taxon>
        <taxon>Malpighiales</taxon>
        <taxon>Rhizophoraceae</taxon>
        <taxon>Rhizophora</taxon>
    </lineage>
</organism>
<dbReference type="EMBL" id="GGEC01087845">
    <property type="protein sequence ID" value="MBX68329.1"/>
    <property type="molecule type" value="Transcribed_RNA"/>
</dbReference>
<dbReference type="PANTHER" id="PTHR47590">
    <property type="entry name" value="F-BOX/KELCH-REPEAT PROTEIN SKIP25"/>
    <property type="match status" value="1"/>
</dbReference>
<reference evidence="2" key="1">
    <citation type="submission" date="2018-02" db="EMBL/GenBank/DDBJ databases">
        <title>Rhizophora mucronata_Transcriptome.</title>
        <authorList>
            <person name="Meera S.P."/>
            <person name="Sreeshan A."/>
            <person name="Augustine A."/>
        </authorList>
    </citation>
    <scope>NUCLEOTIDE SEQUENCE</scope>
    <source>
        <tissue evidence="2">Leaf</tissue>
    </source>
</reference>
<feature type="compositionally biased region" description="Polar residues" evidence="1">
    <location>
        <begin position="1"/>
        <end position="13"/>
    </location>
</feature>
<dbReference type="Gene3D" id="2.120.10.80">
    <property type="entry name" value="Kelch-type beta propeller"/>
    <property type="match status" value="1"/>
</dbReference>
<protein>
    <submittedName>
        <fullName evidence="2">F-box family protein</fullName>
    </submittedName>
</protein>
<dbReference type="SUPFAM" id="SSF117281">
    <property type="entry name" value="Kelch motif"/>
    <property type="match status" value="1"/>
</dbReference>
<feature type="region of interest" description="Disordered" evidence="1">
    <location>
        <begin position="1"/>
        <end position="36"/>
    </location>
</feature>
<sequence>MANPIQANSNPEANSKRQKQCYSNHHGHSRSREDAQPLISGLPDHLAEVCLALVRQPALLSSVCHSWRRLIYSPSFPPFLSLYTVLSPTRSLGSDHNRHDSIQFLSYDPISSKWDPLPPLPPTDPPLRLLLRHPSFISRNLPMQSVSASGNLVLLAATADNFFPALSRPLVFNPLSRNWTFGPPLATPRRWCAAGSTHGAVYVASGVGSQFSSDVAKSVEKWELQSQQTNAYNTNQIFLSSSSSRISCKWKWEKMKGLKDVRFCRDAVDAVGWRGKLCMVNVKGHAAKEGIVYDPEKQGWEDMPAGMVAGWRGPVAAMDEEVMYAVDEANGVLSKYDPERDQWECLMDSEKLIGAQQMAAGGGRLCIISGQGIIVVVDVAVPKALRLWEMDAPPGFEAVAVHILPRMSSNSS</sequence>
<accession>A0A2P2QMS3</accession>
<dbReference type="InterPro" id="IPR015915">
    <property type="entry name" value="Kelch-typ_b-propeller"/>
</dbReference>
<name>A0A2P2QMS3_RHIMU</name>
<evidence type="ECO:0000256" key="1">
    <source>
        <dbReference type="SAM" id="MobiDB-lite"/>
    </source>
</evidence>